<gene>
    <name evidence="1" type="ORF">N7469_002230</name>
</gene>
<dbReference type="PROSITE" id="PS51257">
    <property type="entry name" value="PROKAR_LIPOPROTEIN"/>
    <property type="match status" value="1"/>
</dbReference>
<dbReference type="EMBL" id="JAPQKT010000002">
    <property type="protein sequence ID" value="KAJ5240639.1"/>
    <property type="molecule type" value="Genomic_DNA"/>
</dbReference>
<dbReference type="GeneID" id="81380317"/>
<organism evidence="1 2">
    <name type="scientific">Penicillium citrinum</name>
    <dbReference type="NCBI Taxonomy" id="5077"/>
    <lineage>
        <taxon>Eukaryota</taxon>
        <taxon>Fungi</taxon>
        <taxon>Dikarya</taxon>
        <taxon>Ascomycota</taxon>
        <taxon>Pezizomycotina</taxon>
        <taxon>Eurotiomycetes</taxon>
        <taxon>Eurotiomycetidae</taxon>
        <taxon>Eurotiales</taxon>
        <taxon>Aspergillaceae</taxon>
        <taxon>Penicillium</taxon>
    </lineage>
</organism>
<proteinExistence type="predicted"/>
<dbReference type="Proteomes" id="UP001147733">
    <property type="component" value="Unassembled WGS sequence"/>
</dbReference>
<reference evidence="1" key="2">
    <citation type="journal article" date="2023" name="IMA Fungus">
        <title>Comparative genomic study of the Penicillium genus elucidates a diverse pangenome and 15 lateral gene transfer events.</title>
        <authorList>
            <person name="Petersen C."/>
            <person name="Sorensen T."/>
            <person name="Nielsen M.R."/>
            <person name="Sondergaard T.E."/>
            <person name="Sorensen J.L."/>
            <person name="Fitzpatrick D.A."/>
            <person name="Frisvad J.C."/>
            <person name="Nielsen K.L."/>
        </authorList>
    </citation>
    <scope>NUCLEOTIDE SEQUENCE</scope>
    <source>
        <strain evidence="1">IBT 23319</strain>
    </source>
</reference>
<evidence type="ECO:0000313" key="2">
    <source>
        <dbReference type="Proteomes" id="UP001147733"/>
    </source>
</evidence>
<dbReference type="RefSeq" id="XP_056503644.1">
    <property type="nucleotide sequence ID" value="XM_056641150.1"/>
</dbReference>
<comment type="caution">
    <text evidence="1">The sequence shown here is derived from an EMBL/GenBank/DDBJ whole genome shotgun (WGS) entry which is preliminary data.</text>
</comment>
<sequence length="240" mass="27077">MWRDNTTVHHGAAIACYIPGNPLCGICQRDPLWKCWQSVSCIAENRISPSANLISSARDGITKKIQHAKVSAIRVVEIQQQRDTKTNCTVAYWATWDTGPPISDPRLGSIDIVDVIFTKSVVTWLYVPGWSSWSSWSSHSRMQIKYSFDFPGAPSSTIGYILTCHSKASKSRIDVFTLGAAETGHLTAGHIARSMKLYLLQHAYTALARWFQLIKKIEFRMKLGDYIMKTLYLLLFLHIP</sequence>
<dbReference type="AlphaFoldDB" id="A0A9W9TV59"/>
<keyword evidence="2" id="KW-1185">Reference proteome</keyword>
<accession>A0A9W9TV59</accession>
<evidence type="ECO:0000313" key="1">
    <source>
        <dbReference type="EMBL" id="KAJ5240639.1"/>
    </source>
</evidence>
<name>A0A9W9TV59_PENCI</name>
<protein>
    <submittedName>
        <fullName evidence="1">Aspartyl-tRNA synthetase cytoplasmic</fullName>
    </submittedName>
</protein>
<reference evidence="1" key="1">
    <citation type="submission" date="2022-11" db="EMBL/GenBank/DDBJ databases">
        <authorList>
            <person name="Petersen C."/>
        </authorList>
    </citation>
    <scope>NUCLEOTIDE SEQUENCE</scope>
    <source>
        <strain evidence="1">IBT 23319</strain>
    </source>
</reference>